<keyword evidence="11 13" id="KW-0030">Aminoacyl-tRNA synthetase</keyword>
<keyword evidence="7 13" id="KW-0547">Nucleotide-binding</keyword>
<evidence type="ECO:0000256" key="12">
    <source>
        <dbReference type="ARBA" id="ARBA00049255"/>
    </source>
</evidence>
<dbReference type="FunFam" id="3.30.930.10:FF:000003">
    <property type="entry name" value="Phenylalanine--tRNA ligase alpha subunit"/>
    <property type="match status" value="1"/>
</dbReference>
<evidence type="ECO:0000256" key="10">
    <source>
        <dbReference type="ARBA" id="ARBA00022917"/>
    </source>
</evidence>
<evidence type="ECO:0000256" key="5">
    <source>
        <dbReference type="ARBA" id="ARBA00022598"/>
    </source>
</evidence>
<dbReference type="GO" id="GO:0005737">
    <property type="term" value="C:cytoplasm"/>
    <property type="evidence" value="ECO:0007669"/>
    <property type="project" value="UniProtKB-SubCell"/>
</dbReference>
<comment type="subunit">
    <text evidence="3 13">Tetramer of two alpha and two beta subunits.</text>
</comment>
<dbReference type="InParanoid" id="A0A0J6WTB3"/>
<gene>
    <name evidence="13 15" type="primary">pheS</name>
    <name evidence="15" type="ORF">AB840_06045</name>
</gene>
<evidence type="ECO:0000256" key="4">
    <source>
        <dbReference type="ARBA" id="ARBA00022490"/>
    </source>
</evidence>
<dbReference type="AlphaFoldDB" id="A0A0J6WTB3"/>
<dbReference type="FunCoup" id="A0A0J6WTB3">
    <property type="interactions" value="457"/>
</dbReference>
<feature type="binding site" evidence="13">
    <location>
        <position position="256"/>
    </location>
    <ligand>
        <name>Mg(2+)</name>
        <dbReference type="ChEBI" id="CHEBI:18420"/>
        <note>shared with beta subunit</note>
    </ligand>
</feature>
<evidence type="ECO:0000256" key="7">
    <source>
        <dbReference type="ARBA" id="ARBA00022741"/>
    </source>
</evidence>
<evidence type="ECO:0000256" key="3">
    <source>
        <dbReference type="ARBA" id="ARBA00011209"/>
    </source>
</evidence>
<dbReference type="SUPFAM" id="SSF46589">
    <property type="entry name" value="tRNA-binding arm"/>
    <property type="match status" value="1"/>
</dbReference>
<comment type="cofactor">
    <cofactor evidence="13">
        <name>Mg(2+)</name>
        <dbReference type="ChEBI" id="CHEBI:18420"/>
    </cofactor>
    <text evidence="13">Binds 2 magnesium ions per tetramer.</text>
</comment>
<dbReference type="InterPro" id="IPR002319">
    <property type="entry name" value="Phenylalanyl-tRNA_Synthase"/>
</dbReference>
<dbReference type="CDD" id="cd00496">
    <property type="entry name" value="PheRS_alpha_core"/>
    <property type="match status" value="1"/>
</dbReference>
<dbReference type="GO" id="GO:0004826">
    <property type="term" value="F:phenylalanine-tRNA ligase activity"/>
    <property type="evidence" value="ECO:0007669"/>
    <property type="project" value="UniProtKB-UniRule"/>
</dbReference>
<evidence type="ECO:0000259" key="14">
    <source>
        <dbReference type="PROSITE" id="PS50862"/>
    </source>
</evidence>
<dbReference type="GO" id="GO:0000287">
    <property type="term" value="F:magnesium ion binding"/>
    <property type="evidence" value="ECO:0007669"/>
    <property type="project" value="UniProtKB-UniRule"/>
</dbReference>
<dbReference type="Pfam" id="PF01409">
    <property type="entry name" value="tRNA-synt_2d"/>
    <property type="match status" value="1"/>
</dbReference>
<evidence type="ECO:0000256" key="2">
    <source>
        <dbReference type="ARBA" id="ARBA00010207"/>
    </source>
</evidence>
<comment type="caution">
    <text evidence="15">The sequence shown here is derived from an EMBL/GenBank/DDBJ whole genome shotgun (WGS) entry which is preliminary data.</text>
</comment>
<dbReference type="NCBIfam" id="TIGR00468">
    <property type="entry name" value="pheS"/>
    <property type="match status" value="1"/>
</dbReference>
<dbReference type="PATRIC" id="fig|1122219.3.peg.662"/>
<dbReference type="PROSITE" id="PS50862">
    <property type="entry name" value="AA_TRNA_LIGASE_II"/>
    <property type="match status" value="1"/>
</dbReference>
<reference evidence="15 16" key="1">
    <citation type="submission" date="2015-06" db="EMBL/GenBank/DDBJ databases">
        <title>Draft genome sequence of beer spoilage bacterium Megasphaera cerevisiae type strain 20462.</title>
        <authorList>
            <person name="Kutumbaka K."/>
            <person name="Pasmowitz J."/>
            <person name="Mategko J."/>
            <person name="Reyes D."/>
            <person name="Friedrich A."/>
            <person name="Han S."/>
            <person name="Martens-Habbena W."/>
            <person name="Neal-McKinney J."/>
            <person name="Janagama H.K."/>
            <person name="Nadala C."/>
            <person name="Samadpour M."/>
        </authorList>
    </citation>
    <scope>NUCLEOTIDE SEQUENCE [LARGE SCALE GENOMIC DNA]</scope>
    <source>
        <strain evidence="15 16">DSM 20462</strain>
    </source>
</reference>
<comment type="similarity">
    <text evidence="2 13">Belongs to the class-II aminoacyl-tRNA synthetase family. Phe-tRNA synthetase alpha subunit type 1 subfamily.</text>
</comment>
<dbReference type="GO" id="GO:0140096">
    <property type="term" value="F:catalytic activity, acting on a protein"/>
    <property type="evidence" value="ECO:0007669"/>
    <property type="project" value="UniProtKB-ARBA"/>
</dbReference>
<dbReference type="HAMAP" id="MF_00281">
    <property type="entry name" value="Phe_tRNA_synth_alpha1"/>
    <property type="match status" value="1"/>
</dbReference>
<proteinExistence type="inferred from homology"/>
<comment type="catalytic activity">
    <reaction evidence="12 13">
        <text>tRNA(Phe) + L-phenylalanine + ATP = L-phenylalanyl-tRNA(Phe) + AMP + diphosphate + H(+)</text>
        <dbReference type="Rhea" id="RHEA:19413"/>
        <dbReference type="Rhea" id="RHEA-COMP:9668"/>
        <dbReference type="Rhea" id="RHEA-COMP:9699"/>
        <dbReference type="ChEBI" id="CHEBI:15378"/>
        <dbReference type="ChEBI" id="CHEBI:30616"/>
        <dbReference type="ChEBI" id="CHEBI:33019"/>
        <dbReference type="ChEBI" id="CHEBI:58095"/>
        <dbReference type="ChEBI" id="CHEBI:78442"/>
        <dbReference type="ChEBI" id="CHEBI:78531"/>
        <dbReference type="ChEBI" id="CHEBI:456215"/>
        <dbReference type="EC" id="6.1.1.20"/>
    </reaction>
</comment>
<dbReference type="InterPro" id="IPR004188">
    <property type="entry name" value="Phe-tRNA_ligase_II_N"/>
</dbReference>
<dbReference type="Pfam" id="PF02912">
    <property type="entry name" value="Phe_tRNA-synt_N"/>
    <property type="match status" value="1"/>
</dbReference>
<keyword evidence="16" id="KW-1185">Reference proteome</keyword>
<dbReference type="GO" id="GO:0000049">
    <property type="term" value="F:tRNA binding"/>
    <property type="evidence" value="ECO:0007669"/>
    <property type="project" value="InterPro"/>
</dbReference>
<evidence type="ECO:0000256" key="9">
    <source>
        <dbReference type="ARBA" id="ARBA00022842"/>
    </source>
</evidence>
<keyword evidence="9 13" id="KW-0460">Magnesium</keyword>
<dbReference type="InterPro" id="IPR004529">
    <property type="entry name" value="Phe-tRNA-synth_IIc_asu"/>
</dbReference>
<dbReference type="InterPro" id="IPR022911">
    <property type="entry name" value="Phe_tRNA_ligase_alpha1_bac"/>
</dbReference>
<dbReference type="OrthoDB" id="9800719at2"/>
<protein>
    <recommendedName>
        <fullName evidence="13">Phenylalanine--tRNA ligase alpha subunit</fullName>
        <ecNumber evidence="13">6.1.1.20</ecNumber>
    </recommendedName>
    <alternativeName>
        <fullName evidence="13">Phenylalanyl-tRNA synthetase alpha subunit</fullName>
        <shortName evidence="13">PheRS</shortName>
    </alternativeName>
</protein>
<evidence type="ECO:0000256" key="11">
    <source>
        <dbReference type="ARBA" id="ARBA00023146"/>
    </source>
</evidence>
<dbReference type="GO" id="GO:0005524">
    <property type="term" value="F:ATP binding"/>
    <property type="evidence" value="ECO:0007669"/>
    <property type="project" value="UniProtKB-UniRule"/>
</dbReference>
<evidence type="ECO:0000256" key="13">
    <source>
        <dbReference type="HAMAP-Rule" id="MF_00281"/>
    </source>
</evidence>
<dbReference type="InterPro" id="IPR006195">
    <property type="entry name" value="aa-tRNA-synth_II"/>
</dbReference>
<evidence type="ECO:0000313" key="16">
    <source>
        <dbReference type="Proteomes" id="UP000036503"/>
    </source>
</evidence>
<keyword evidence="5 13" id="KW-0436">Ligase</keyword>
<organism evidence="15 16">
    <name type="scientific">Megasphaera cerevisiae DSM 20462</name>
    <dbReference type="NCBI Taxonomy" id="1122219"/>
    <lineage>
        <taxon>Bacteria</taxon>
        <taxon>Bacillati</taxon>
        <taxon>Bacillota</taxon>
        <taxon>Negativicutes</taxon>
        <taxon>Veillonellales</taxon>
        <taxon>Veillonellaceae</taxon>
        <taxon>Megasphaera</taxon>
    </lineage>
</organism>
<keyword evidence="6 13" id="KW-0479">Metal-binding</keyword>
<evidence type="ECO:0000256" key="8">
    <source>
        <dbReference type="ARBA" id="ARBA00022840"/>
    </source>
</evidence>
<keyword evidence="4 13" id="KW-0963">Cytoplasm</keyword>
<dbReference type="GO" id="GO:0016740">
    <property type="term" value="F:transferase activity"/>
    <property type="evidence" value="ECO:0007669"/>
    <property type="project" value="UniProtKB-ARBA"/>
</dbReference>
<dbReference type="EMBL" id="LEKT01000015">
    <property type="protein sequence ID" value="KMO86770.1"/>
    <property type="molecule type" value="Genomic_DNA"/>
</dbReference>
<name>A0A0J6WTB3_9FIRM</name>
<accession>A0A0J6WTB3</accession>
<keyword evidence="10 13" id="KW-0648">Protein biosynthesis</keyword>
<dbReference type="InterPro" id="IPR010978">
    <property type="entry name" value="tRNA-bd_arm"/>
</dbReference>
<evidence type="ECO:0000256" key="6">
    <source>
        <dbReference type="ARBA" id="ARBA00022723"/>
    </source>
</evidence>
<dbReference type="Gene3D" id="3.30.930.10">
    <property type="entry name" value="Bira Bifunctional Protein, Domain 2"/>
    <property type="match status" value="1"/>
</dbReference>
<dbReference type="Proteomes" id="UP000036503">
    <property type="component" value="Unassembled WGS sequence"/>
</dbReference>
<dbReference type="InterPro" id="IPR045864">
    <property type="entry name" value="aa-tRNA-synth_II/BPL/LPL"/>
</dbReference>
<evidence type="ECO:0000256" key="1">
    <source>
        <dbReference type="ARBA" id="ARBA00004496"/>
    </source>
</evidence>
<dbReference type="PANTHER" id="PTHR11538">
    <property type="entry name" value="PHENYLALANYL-TRNA SYNTHETASE"/>
    <property type="match status" value="1"/>
</dbReference>
<comment type="subcellular location">
    <subcellularLocation>
        <location evidence="1 13">Cytoplasm</location>
    </subcellularLocation>
</comment>
<feature type="domain" description="Aminoacyl-transfer RNA synthetases class-II family profile" evidence="14">
    <location>
        <begin position="115"/>
        <end position="320"/>
    </location>
</feature>
<dbReference type="EC" id="6.1.1.20" evidence="13"/>
<dbReference type="STRING" id="39029.BSR42_02290"/>
<dbReference type="PANTHER" id="PTHR11538:SF41">
    <property type="entry name" value="PHENYLALANINE--TRNA LIGASE, MITOCHONDRIAL"/>
    <property type="match status" value="1"/>
</dbReference>
<dbReference type="RefSeq" id="WP_048513939.1">
    <property type="nucleotide sequence ID" value="NZ_FUXD01000001.1"/>
</dbReference>
<evidence type="ECO:0000313" key="15">
    <source>
        <dbReference type="EMBL" id="KMO86770.1"/>
    </source>
</evidence>
<keyword evidence="8 13" id="KW-0067">ATP-binding</keyword>
<dbReference type="GO" id="GO:0006432">
    <property type="term" value="P:phenylalanyl-tRNA aminoacylation"/>
    <property type="evidence" value="ECO:0007669"/>
    <property type="project" value="UniProtKB-UniRule"/>
</dbReference>
<dbReference type="SUPFAM" id="SSF55681">
    <property type="entry name" value="Class II aaRS and biotin synthetases"/>
    <property type="match status" value="1"/>
</dbReference>
<sequence>MISDKIEAIKSAVDEQIAKSEAIQDVQDIRVKYLGKKGELTSIMKELKSLSKEDRPKVGQLVNTARGIIEDHLKRKMEDLKECALENKIQSEKIDITLPGRKPVMGHEHPLHLTRRLMEQSFLNMGFSIVEGPDIESDYYNFQCLNLPEDHPARDMQDSMYVTDNILLRTHTSPLEARTLQSHKPNEPFKIIAPGKVYRCDYDATHSPIFHQMEGMIVDKGIRFSDLKGMLEDFLQDIFGTQTKVRFRASYFPFTEPSAEVDISCVMCGGKGCRVCSHTGWLEILGCGMTNPNVLRINGYDPNEVSAFAFGMGVERIAMLKYGIDDLRLFYENDMRFLNQF</sequence>